<sequence length="86" mass="8822">MRQRTWGSRGITFDGMMPTANLDRAMYSHPSRSESSIAASDPNVACQSTVVTSEGCAVTPDSLGGPASAGVAETGSVVSSEVAIEE</sequence>
<feature type="region of interest" description="Disordered" evidence="1">
    <location>
        <begin position="62"/>
        <end position="86"/>
    </location>
</feature>
<comment type="caution">
    <text evidence="2">The sequence shown here is derived from an EMBL/GenBank/DDBJ whole genome shotgun (WGS) entry which is preliminary data.</text>
</comment>
<dbReference type="EMBL" id="QGKV02001507">
    <property type="protein sequence ID" value="KAF3528669.1"/>
    <property type="molecule type" value="Genomic_DNA"/>
</dbReference>
<reference evidence="2 3" key="1">
    <citation type="journal article" date="2020" name="BMC Genomics">
        <title>Intraspecific diversification of the crop wild relative Brassica cretica Lam. using demographic model selection.</title>
        <authorList>
            <person name="Kioukis A."/>
            <person name="Michalopoulou V.A."/>
            <person name="Briers L."/>
            <person name="Pirintsos S."/>
            <person name="Studholme D.J."/>
            <person name="Pavlidis P."/>
            <person name="Sarris P.F."/>
        </authorList>
    </citation>
    <scope>NUCLEOTIDE SEQUENCE [LARGE SCALE GENOMIC DNA]</scope>
    <source>
        <strain evidence="3">cv. PFS-1207/04</strain>
    </source>
</reference>
<evidence type="ECO:0000313" key="2">
    <source>
        <dbReference type="EMBL" id="KAF3528669.1"/>
    </source>
</evidence>
<organism evidence="2 3">
    <name type="scientific">Brassica cretica</name>
    <name type="common">Mustard</name>
    <dbReference type="NCBI Taxonomy" id="69181"/>
    <lineage>
        <taxon>Eukaryota</taxon>
        <taxon>Viridiplantae</taxon>
        <taxon>Streptophyta</taxon>
        <taxon>Embryophyta</taxon>
        <taxon>Tracheophyta</taxon>
        <taxon>Spermatophyta</taxon>
        <taxon>Magnoliopsida</taxon>
        <taxon>eudicotyledons</taxon>
        <taxon>Gunneridae</taxon>
        <taxon>Pentapetalae</taxon>
        <taxon>rosids</taxon>
        <taxon>malvids</taxon>
        <taxon>Brassicales</taxon>
        <taxon>Brassicaceae</taxon>
        <taxon>Brassiceae</taxon>
        <taxon>Brassica</taxon>
    </lineage>
</organism>
<dbReference type="Proteomes" id="UP000266723">
    <property type="component" value="Unassembled WGS sequence"/>
</dbReference>
<protein>
    <recommendedName>
        <fullName evidence="4">VAN3-binding protein-like auxin canalisation domain-containing protein</fullName>
    </recommendedName>
</protein>
<evidence type="ECO:0000256" key="1">
    <source>
        <dbReference type="SAM" id="MobiDB-lite"/>
    </source>
</evidence>
<accession>A0ABQ7B814</accession>
<proteinExistence type="predicted"/>
<name>A0ABQ7B814_BRACR</name>
<evidence type="ECO:0000313" key="3">
    <source>
        <dbReference type="Proteomes" id="UP000266723"/>
    </source>
</evidence>
<evidence type="ECO:0008006" key="4">
    <source>
        <dbReference type="Google" id="ProtNLM"/>
    </source>
</evidence>
<keyword evidence="3" id="KW-1185">Reference proteome</keyword>
<gene>
    <name evidence="2" type="ORF">DY000_02041027</name>
</gene>